<sequence length="62" mass="6514">MGAARSNRFRLGPIPNYSATTANGTRVSCAGCCLPLPLGCLASVVALLVPLAAAVMRRRRDR</sequence>
<keyword evidence="3" id="KW-1185">Reference proteome</keyword>
<gene>
    <name evidence="2" type="ORF">GCM10025782_08850</name>
</gene>
<keyword evidence="1" id="KW-0812">Transmembrane</keyword>
<dbReference type="EMBL" id="BAABLO010000003">
    <property type="protein sequence ID" value="GAA4714678.1"/>
    <property type="molecule type" value="Genomic_DNA"/>
</dbReference>
<keyword evidence="1" id="KW-0472">Membrane</keyword>
<feature type="transmembrane region" description="Helical" evidence="1">
    <location>
        <begin position="36"/>
        <end position="56"/>
    </location>
</feature>
<dbReference type="Proteomes" id="UP001500556">
    <property type="component" value="Unassembled WGS sequence"/>
</dbReference>
<accession>A0ABP8XWE4</accession>
<evidence type="ECO:0000256" key="1">
    <source>
        <dbReference type="SAM" id="Phobius"/>
    </source>
</evidence>
<reference evidence="3" key="1">
    <citation type="journal article" date="2019" name="Int. J. Syst. Evol. Microbiol.">
        <title>The Global Catalogue of Microorganisms (GCM) 10K type strain sequencing project: providing services to taxonomists for standard genome sequencing and annotation.</title>
        <authorList>
            <consortium name="The Broad Institute Genomics Platform"/>
            <consortium name="The Broad Institute Genome Sequencing Center for Infectious Disease"/>
            <person name="Wu L."/>
            <person name="Ma J."/>
        </authorList>
    </citation>
    <scope>NUCLEOTIDE SEQUENCE [LARGE SCALE GENOMIC DNA]</scope>
    <source>
        <strain evidence="3">JCM 18961</strain>
    </source>
</reference>
<comment type="caution">
    <text evidence="2">The sequence shown here is derived from an EMBL/GenBank/DDBJ whole genome shotgun (WGS) entry which is preliminary data.</text>
</comment>
<evidence type="ECO:0000313" key="2">
    <source>
        <dbReference type="EMBL" id="GAA4714678.1"/>
    </source>
</evidence>
<proteinExistence type="predicted"/>
<keyword evidence="1" id="KW-1133">Transmembrane helix</keyword>
<protein>
    <submittedName>
        <fullName evidence="2">Uncharacterized protein</fullName>
    </submittedName>
</protein>
<organism evidence="2 3">
    <name type="scientific">Pedococcus ginsenosidimutans</name>
    <dbReference type="NCBI Taxonomy" id="490570"/>
    <lineage>
        <taxon>Bacteria</taxon>
        <taxon>Bacillati</taxon>
        <taxon>Actinomycetota</taxon>
        <taxon>Actinomycetes</taxon>
        <taxon>Micrococcales</taxon>
        <taxon>Intrasporangiaceae</taxon>
        <taxon>Pedococcus</taxon>
    </lineage>
</organism>
<name>A0ABP8XWE4_9MICO</name>
<evidence type="ECO:0000313" key="3">
    <source>
        <dbReference type="Proteomes" id="UP001500556"/>
    </source>
</evidence>